<feature type="region of interest" description="Disordered" evidence="1">
    <location>
        <begin position="122"/>
        <end position="149"/>
    </location>
</feature>
<gene>
    <name evidence="2" type="ORF">A4U43_C02F16220</name>
</gene>
<dbReference type="Proteomes" id="UP000243459">
    <property type="component" value="Chromosome 2"/>
</dbReference>
<evidence type="ECO:0000313" key="3">
    <source>
        <dbReference type="Proteomes" id="UP000243459"/>
    </source>
</evidence>
<accession>A0A5P1FNP6</accession>
<dbReference type="AlphaFoldDB" id="A0A5P1FNP6"/>
<keyword evidence="3" id="KW-1185">Reference proteome</keyword>
<name>A0A5P1FNP6_ASPOF</name>
<dbReference type="Gramene" id="ONK78250">
    <property type="protein sequence ID" value="ONK78250"/>
    <property type="gene ID" value="A4U43_C02F16220"/>
</dbReference>
<protein>
    <submittedName>
        <fullName evidence="2">Uncharacterized protein</fullName>
    </submittedName>
</protein>
<organism evidence="2 3">
    <name type="scientific">Asparagus officinalis</name>
    <name type="common">Garden asparagus</name>
    <dbReference type="NCBI Taxonomy" id="4686"/>
    <lineage>
        <taxon>Eukaryota</taxon>
        <taxon>Viridiplantae</taxon>
        <taxon>Streptophyta</taxon>
        <taxon>Embryophyta</taxon>
        <taxon>Tracheophyta</taxon>
        <taxon>Spermatophyta</taxon>
        <taxon>Magnoliopsida</taxon>
        <taxon>Liliopsida</taxon>
        <taxon>Asparagales</taxon>
        <taxon>Asparagaceae</taxon>
        <taxon>Asparagoideae</taxon>
        <taxon>Asparagus</taxon>
    </lineage>
</organism>
<sequence>MSTVITKKMHPLLLAAMNGKYHFHVPVALCKHNVDGSNLENIKGGLPSEVVLWLSAHSSPSVDLSKSMLYVNAGSGCRNEKFFSTNEASLGVTSMPMLVRRFLKELKALVVEAAKVRTQIRDAADSNSMPEPSHHPGKELVESVDDVKG</sequence>
<feature type="compositionally biased region" description="Basic and acidic residues" evidence="1">
    <location>
        <begin position="132"/>
        <end position="149"/>
    </location>
</feature>
<evidence type="ECO:0000313" key="2">
    <source>
        <dbReference type="EMBL" id="ONK78250.1"/>
    </source>
</evidence>
<dbReference type="EMBL" id="CM007382">
    <property type="protein sequence ID" value="ONK78250.1"/>
    <property type="molecule type" value="Genomic_DNA"/>
</dbReference>
<reference evidence="3" key="1">
    <citation type="journal article" date="2017" name="Nat. Commun.">
        <title>The asparagus genome sheds light on the origin and evolution of a young Y chromosome.</title>
        <authorList>
            <person name="Harkess A."/>
            <person name="Zhou J."/>
            <person name="Xu C."/>
            <person name="Bowers J.E."/>
            <person name="Van der Hulst R."/>
            <person name="Ayyampalayam S."/>
            <person name="Mercati F."/>
            <person name="Riccardi P."/>
            <person name="McKain M.R."/>
            <person name="Kakrana A."/>
            <person name="Tang H."/>
            <person name="Ray J."/>
            <person name="Groenendijk J."/>
            <person name="Arikit S."/>
            <person name="Mathioni S.M."/>
            <person name="Nakano M."/>
            <person name="Shan H."/>
            <person name="Telgmann-Rauber A."/>
            <person name="Kanno A."/>
            <person name="Yue Z."/>
            <person name="Chen H."/>
            <person name="Li W."/>
            <person name="Chen Y."/>
            <person name="Xu X."/>
            <person name="Zhang Y."/>
            <person name="Luo S."/>
            <person name="Chen H."/>
            <person name="Gao J."/>
            <person name="Mao Z."/>
            <person name="Pires J.C."/>
            <person name="Luo M."/>
            <person name="Kudrna D."/>
            <person name="Wing R.A."/>
            <person name="Meyers B.C."/>
            <person name="Yi K."/>
            <person name="Kong H."/>
            <person name="Lavrijsen P."/>
            <person name="Sunseri F."/>
            <person name="Falavigna A."/>
            <person name="Ye Y."/>
            <person name="Leebens-Mack J.H."/>
            <person name="Chen G."/>
        </authorList>
    </citation>
    <scope>NUCLEOTIDE SEQUENCE [LARGE SCALE GENOMIC DNA]</scope>
    <source>
        <strain evidence="3">cv. DH0086</strain>
    </source>
</reference>
<evidence type="ECO:0000256" key="1">
    <source>
        <dbReference type="SAM" id="MobiDB-lite"/>
    </source>
</evidence>
<proteinExistence type="predicted"/>